<comment type="caution">
    <text evidence="1">The sequence shown here is derived from an EMBL/GenBank/DDBJ whole genome shotgun (WGS) entry which is preliminary data.</text>
</comment>
<evidence type="ECO:0000313" key="2">
    <source>
        <dbReference type="Proteomes" id="UP001140234"/>
    </source>
</evidence>
<gene>
    <name evidence="1" type="ORF">IWQ57_005033</name>
</gene>
<dbReference type="EMBL" id="JANBUJ010002228">
    <property type="protein sequence ID" value="KAJ2764785.1"/>
    <property type="molecule type" value="Genomic_DNA"/>
</dbReference>
<name>A0ACC1JPQ0_9FUNG</name>
<reference evidence="1" key="1">
    <citation type="submission" date="2022-07" db="EMBL/GenBank/DDBJ databases">
        <title>Phylogenomic reconstructions and comparative analyses of Kickxellomycotina fungi.</title>
        <authorList>
            <person name="Reynolds N.K."/>
            <person name="Stajich J.E."/>
            <person name="Barry K."/>
            <person name="Grigoriev I.V."/>
            <person name="Crous P."/>
            <person name="Smith M.E."/>
        </authorList>
    </citation>
    <scope>NUCLEOTIDE SEQUENCE</scope>
    <source>
        <strain evidence="1">CBS 109366</strain>
    </source>
</reference>
<organism evidence="1 2">
    <name type="scientific">Coemansia nantahalensis</name>
    <dbReference type="NCBI Taxonomy" id="2789366"/>
    <lineage>
        <taxon>Eukaryota</taxon>
        <taxon>Fungi</taxon>
        <taxon>Fungi incertae sedis</taxon>
        <taxon>Zoopagomycota</taxon>
        <taxon>Kickxellomycotina</taxon>
        <taxon>Kickxellomycetes</taxon>
        <taxon>Kickxellales</taxon>
        <taxon>Kickxellaceae</taxon>
        <taxon>Coemansia</taxon>
    </lineage>
</organism>
<dbReference type="Proteomes" id="UP001140234">
    <property type="component" value="Unassembled WGS sequence"/>
</dbReference>
<protein>
    <submittedName>
        <fullName evidence="1">Uncharacterized protein</fullName>
    </submittedName>
</protein>
<accession>A0ACC1JPQ0</accession>
<evidence type="ECO:0000313" key="1">
    <source>
        <dbReference type="EMBL" id="KAJ2764785.1"/>
    </source>
</evidence>
<proteinExistence type="predicted"/>
<keyword evidence="2" id="KW-1185">Reference proteome</keyword>
<sequence>MDADIAESQAHHAGGADAADGAFALLLLPVPPGVQIDGLHAAIHEWAVGQAQEPYELIAALNQRLAQLQKLVPAILDSMGYAGLRQPLSGDGLREFYGAAIEVAEAGKWLCQQRFPLLLAAMPSLERTLPQLSGAIRVARISEDMHRLIQWAPGQVNMGLSEMGNEYEELVSARRALYGDILSQGGLAWRAMGVPIDNALLLRARQCLAALTGQCLARLARTYERRAQSASAYSKEEMSADTLLHVSHQVLHAAAQCAALCGDSFTEMAPLVMFIVSECATWALNRLLSRSAAPHGAETPAARAKQPAQLRGKQLESRALRQAQACESVLKLLSYARAILAANGASLEAALRTRIGDSTTAAACQSLAASLADLSWSLAETLTAFHAEGKAANATGAFLLFVDLVVKFGRRVADLGGSRATQHPEIRPRLHRMQGFARNIGPQRGSL</sequence>